<dbReference type="Pfam" id="PF06347">
    <property type="entry name" value="SH3_4"/>
    <property type="match status" value="2"/>
</dbReference>
<dbReference type="InterPro" id="IPR010466">
    <property type="entry name" value="DUF1058"/>
</dbReference>
<feature type="signal peptide" evidence="1">
    <location>
        <begin position="1"/>
        <end position="21"/>
    </location>
</feature>
<evidence type="ECO:0000313" key="3">
    <source>
        <dbReference type="Proteomes" id="UP000887222"/>
    </source>
</evidence>
<sequence length="147" mass="15414">MKTIRLALLAAGLLAAGAAQALEYRSVGAAPAILYDAPSSKGRKVFVAPRGMPVEVVLSYGEWVKIRDAAGSLAWVESRALAARRTVVVGAAGARVRDAASDTAPLVFTAERGVLLDFLDATNPGWVRVRHADGQAGFVRAGEVWGE</sequence>
<keyword evidence="1" id="KW-0732">Signal</keyword>
<evidence type="ECO:0008006" key="4">
    <source>
        <dbReference type="Google" id="ProtNLM"/>
    </source>
</evidence>
<name>A0ABQ4Q1U4_9BURK</name>
<accession>A0ABQ4Q1U4</accession>
<keyword evidence="3" id="KW-1185">Reference proteome</keyword>
<dbReference type="Proteomes" id="UP000887222">
    <property type="component" value="Unassembled WGS sequence"/>
</dbReference>
<reference evidence="2 3" key="1">
    <citation type="journal article" date="2022" name="Int. J. Syst. Evol. Microbiol.">
        <title>Noviherbaspirillum aridicola sp. nov., isolated from an arid soil in Pakistan.</title>
        <authorList>
            <person name="Khan I.U."/>
            <person name="Saqib M."/>
            <person name="Amin A."/>
            <person name="Hussain F."/>
            <person name="Li L."/>
            <person name="Liu Y.H."/>
            <person name="Fang B.Z."/>
            <person name="Ahmed I."/>
            <person name="Li W.J."/>
        </authorList>
    </citation>
    <scope>NUCLEOTIDE SEQUENCE [LARGE SCALE GENOMIC DNA]</scope>
    <source>
        <strain evidence="2 3">NCCP-691</strain>
    </source>
</reference>
<dbReference type="RefSeq" id="WP_220806946.1">
    <property type="nucleotide sequence ID" value="NZ_BPMK01000003.1"/>
</dbReference>
<dbReference type="Gene3D" id="2.30.30.40">
    <property type="entry name" value="SH3 Domains"/>
    <property type="match status" value="2"/>
</dbReference>
<evidence type="ECO:0000313" key="2">
    <source>
        <dbReference type="EMBL" id="GIZ50770.1"/>
    </source>
</evidence>
<evidence type="ECO:0000256" key="1">
    <source>
        <dbReference type="SAM" id="SignalP"/>
    </source>
</evidence>
<dbReference type="EMBL" id="BPMK01000003">
    <property type="protein sequence ID" value="GIZ50770.1"/>
    <property type="molecule type" value="Genomic_DNA"/>
</dbReference>
<feature type="chain" id="PRO_5047400741" description="SH3 domain-containing protein" evidence="1">
    <location>
        <begin position="22"/>
        <end position="147"/>
    </location>
</feature>
<proteinExistence type="predicted"/>
<organism evidence="2 3">
    <name type="scientific">Noviherbaspirillum aridicola</name>
    <dbReference type="NCBI Taxonomy" id="2849687"/>
    <lineage>
        <taxon>Bacteria</taxon>
        <taxon>Pseudomonadati</taxon>
        <taxon>Pseudomonadota</taxon>
        <taxon>Betaproteobacteria</taxon>
        <taxon>Burkholderiales</taxon>
        <taxon>Oxalobacteraceae</taxon>
        <taxon>Noviherbaspirillum</taxon>
    </lineage>
</organism>
<comment type="caution">
    <text evidence="2">The sequence shown here is derived from an EMBL/GenBank/DDBJ whole genome shotgun (WGS) entry which is preliminary data.</text>
</comment>
<gene>
    <name evidence="2" type="ORF">NCCP691_07840</name>
</gene>
<protein>
    <recommendedName>
        <fullName evidence="4">SH3 domain-containing protein</fullName>
    </recommendedName>
</protein>